<evidence type="ECO:0000313" key="2">
    <source>
        <dbReference type="Proteomes" id="UP001497680"/>
    </source>
</evidence>
<sequence length="288" mass="30531">MPPRYDEAPELAPHNFPEVHHPPSAPELSYGQRTPATPIKPEALTNPSLIHPVPPTYAAIENPSPSPYHYNHSGYETLTISEPGRSPRRILGCTVLVFILSLIIAILSVAVIGLAAGTGVEASRANDAESRLAAMSASATTVTVTAPTSTPTGFSDVDKGCSTNSAGVTGSTYTTQFFNRNTFRIYCNSDAPNNPLMSLFVGNFDDCMDACAFYTYYTPSDYSSNTTSNNNATCAGVSYIPAWTNRTFAVDGDAPGNCYLKPGPQNQTALNNPNIGGSAVHAAILDTK</sequence>
<evidence type="ECO:0000313" key="1">
    <source>
        <dbReference type="EMBL" id="KAI6091243.1"/>
    </source>
</evidence>
<name>A0ACC0DEL2_9PEZI</name>
<proteinExistence type="predicted"/>
<gene>
    <name evidence="1" type="ORF">F4821DRAFT_226771</name>
</gene>
<organism evidence="1 2">
    <name type="scientific">Hypoxylon rubiginosum</name>
    <dbReference type="NCBI Taxonomy" id="110542"/>
    <lineage>
        <taxon>Eukaryota</taxon>
        <taxon>Fungi</taxon>
        <taxon>Dikarya</taxon>
        <taxon>Ascomycota</taxon>
        <taxon>Pezizomycotina</taxon>
        <taxon>Sordariomycetes</taxon>
        <taxon>Xylariomycetidae</taxon>
        <taxon>Xylariales</taxon>
        <taxon>Hypoxylaceae</taxon>
        <taxon>Hypoxylon</taxon>
    </lineage>
</organism>
<accession>A0ACC0DEL2</accession>
<comment type="caution">
    <text evidence="1">The sequence shown here is derived from an EMBL/GenBank/DDBJ whole genome shotgun (WGS) entry which is preliminary data.</text>
</comment>
<dbReference type="EMBL" id="MU394287">
    <property type="protein sequence ID" value="KAI6091243.1"/>
    <property type="molecule type" value="Genomic_DNA"/>
</dbReference>
<reference evidence="1 2" key="1">
    <citation type="journal article" date="2022" name="New Phytol.">
        <title>Ecological generalism drives hyperdiversity of secondary metabolite gene clusters in xylarialean endophytes.</title>
        <authorList>
            <person name="Franco M.E.E."/>
            <person name="Wisecaver J.H."/>
            <person name="Arnold A.E."/>
            <person name="Ju Y.M."/>
            <person name="Slot J.C."/>
            <person name="Ahrendt S."/>
            <person name="Moore L.P."/>
            <person name="Eastman K.E."/>
            <person name="Scott K."/>
            <person name="Konkel Z."/>
            <person name="Mondo S.J."/>
            <person name="Kuo A."/>
            <person name="Hayes R.D."/>
            <person name="Haridas S."/>
            <person name="Andreopoulos B."/>
            <person name="Riley R."/>
            <person name="LaButti K."/>
            <person name="Pangilinan J."/>
            <person name="Lipzen A."/>
            <person name="Amirebrahimi M."/>
            <person name="Yan J."/>
            <person name="Adam C."/>
            <person name="Keymanesh K."/>
            <person name="Ng V."/>
            <person name="Louie K."/>
            <person name="Northen T."/>
            <person name="Drula E."/>
            <person name="Henrissat B."/>
            <person name="Hsieh H.M."/>
            <person name="Youens-Clark K."/>
            <person name="Lutzoni F."/>
            <person name="Miadlikowska J."/>
            <person name="Eastwood D.C."/>
            <person name="Hamelin R.C."/>
            <person name="Grigoriev I.V."/>
            <person name="U'Ren J.M."/>
        </authorList>
    </citation>
    <scope>NUCLEOTIDE SEQUENCE [LARGE SCALE GENOMIC DNA]</scope>
    <source>
        <strain evidence="1 2">ER1909</strain>
    </source>
</reference>
<protein>
    <submittedName>
        <fullName evidence="1">Uncharacterized protein</fullName>
    </submittedName>
</protein>
<dbReference type="Proteomes" id="UP001497680">
    <property type="component" value="Unassembled WGS sequence"/>
</dbReference>
<keyword evidence="2" id="KW-1185">Reference proteome</keyword>